<accession>A0A6G1E082</accession>
<organism evidence="2 3">
    <name type="scientific">Oryza meyeriana var. granulata</name>
    <dbReference type="NCBI Taxonomy" id="110450"/>
    <lineage>
        <taxon>Eukaryota</taxon>
        <taxon>Viridiplantae</taxon>
        <taxon>Streptophyta</taxon>
        <taxon>Embryophyta</taxon>
        <taxon>Tracheophyta</taxon>
        <taxon>Spermatophyta</taxon>
        <taxon>Magnoliopsida</taxon>
        <taxon>Liliopsida</taxon>
        <taxon>Poales</taxon>
        <taxon>Poaceae</taxon>
        <taxon>BOP clade</taxon>
        <taxon>Oryzoideae</taxon>
        <taxon>Oryzeae</taxon>
        <taxon>Oryzinae</taxon>
        <taxon>Oryza</taxon>
        <taxon>Oryza meyeriana</taxon>
    </lineage>
</organism>
<proteinExistence type="predicted"/>
<dbReference type="Proteomes" id="UP000479710">
    <property type="component" value="Unassembled WGS sequence"/>
</dbReference>
<evidence type="ECO:0000313" key="3">
    <source>
        <dbReference type="Proteomes" id="UP000479710"/>
    </source>
</evidence>
<keyword evidence="3" id="KW-1185">Reference proteome</keyword>
<evidence type="ECO:0000313" key="2">
    <source>
        <dbReference type="EMBL" id="KAF0917363.1"/>
    </source>
</evidence>
<name>A0A6G1E082_9ORYZ</name>
<sequence>MQARRRWLRTVAFDDQTTVVHGKWRGQGLGTTGGGAEEETMIAGLTVRRHGKPVTTETHRGNKDDEGDVREETAAWAGSMVRTGGAGRSGGEDGDDDPRRRGGPSRR</sequence>
<gene>
    <name evidence="2" type="ORF">E2562_017821</name>
</gene>
<dbReference type="EMBL" id="SPHZ02000005">
    <property type="protein sequence ID" value="KAF0917363.1"/>
    <property type="molecule type" value="Genomic_DNA"/>
</dbReference>
<evidence type="ECO:0008006" key="4">
    <source>
        <dbReference type="Google" id="ProtNLM"/>
    </source>
</evidence>
<reference evidence="2 3" key="1">
    <citation type="submission" date="2019-11" db="EMBL/GenBank/DDBJ databases">
        <title>Whole genome sequence of Oryza granulata.</title>
        <authorList>
            <person name="Li W."/>
        </authorList>
    </citation>
    <scope>NUCLEOTIDE SEQUENCE [LARGE SCALE GENOMIC DNA]</scope>
    <source>
        <strain evidence="3">cv. Menghai</strain>
        <tissue evidence="2">Leaf</tissue>
    </source>
</reference>
<evidence type="ECO:0000256" key="1">
    <source>
        <dbReference type="SAM" id="MobiDB-lite"/>
    </source>
</evidence>
<feature type="region of interest" description="Disordered" evidence="1">
    <location>
        <begin position="49"/>
        <end position="107"/>
    </location>
</feature>
<comment type="caution">
    <text evidence="2">The sequence shown here is derived from an EMBL/GenBank/DDBJ whole genome shotgun (WGS) entry which is preliminary data.</text>
</comment>
<dbReference type="AlphaFoldDB" id="A0A6G1E082"/>
<protein>
    <recommendedName>
        <fullName evidence="4">DUF834 domain-containing protein</fullName>
    </recommendedName>
</protein>